<keyword evidence="7" id="KW-1185">Reference proteome</keyword>
<gene>
    <name evidence="6" type="primary">hisF</name>
    <name evidence="6" type="ORF">GCM10010923_23260</name>
</gene>
<dbReference type="InterPro" id="IPR011060">
    <property type="entry name" value="RibuloseP-bd_barrel"/>
</dbReference>
<evidence type="ECO:0000256" key="1">
    <source>
        <dbReference type="ARBA" id="ARBA00009667"/>
    </source>
</evidence>
<organism evidence="6 7">
    <name type="scientific">Blastomonas marina</name>
    <dbReference type="NCBI Taxonomy" id="1867408"/>
    <lineage>
        <taxon>Bacteria</taxon>
        <taxon>Pseudomonadati</taxon>
        <taxon>Pseudomonadota</taxon>
        <taxon>Alphaproteobacteria</taxon>
        <taxon>Sphingomonadales</taxon>
        <taxon>Sphingomonadaceae</taxon>
        <taxon>Blastomonas</taxon>
    </lineage>
</organism>
<evidence type="ECO:0000256" key="5">
    <source>
        <dbReference type="RuleBase" id="RU003657"/>
    </source>
</evidence>
<dbReference type="InterPro" id="IPR013785">
    <property type="entry name" value="Aldolase_TIM"/>
</dbReference>
<accession>A0ABQ1FGM6</accession>
<dbReference type="InterPro" id="IPR006062">
    <property type="entry name" value="His_biosynth"/>
</dbReference>
<comment type="caution">
    <text evidence="6">The sequence shown here is derived from an EMBL/GenBank/DDBJ whole genome shotgun (WGS) entry which is preliminary data.</text>
</comment>
<dbReference type="Pfam" id="PF00977">
    <property type="entry name" value="His_biosynth"/>
    <property type="match status" value="1"/>
</dbReference>
<evidence type="ECO:0000256" key="3">
    <source>
        <dbReference type="ARBA" id="ARBA00023102"/>
    </source>
</evidence>
<comment type="similarity">
    <text evidence="1 5">Belongs to the HisA/HisF family.</text>
</comment>
<evidence type="ECO:0000313" key="7">
    <source>
        <dbReference type="Proteomes" id="UP000603317"/>
    </source>
</evidence>
<evidence type="ECO:0000256" key="2">
    <source>
        <dbReference type="ARBA" id="ARBA00022605"/>
    </source>
</evidence>
<dbReference type="Gene3D" id="3.20.20.70">
    <property type="entry name" value="Aldolase class I"/>
    <property type="match status" value="1"/>
</dbReference>
<dbReference type="EMBL" id="BMID01000001">
    <property type="protein sequence ID" value="GGA11933.1"/>
    <property type="molecule type" value="Genomic_DNA"/>
</dbReference>
<protein>
    <submittedName>
        <fullName evidence="6">Imidazole glycerol phosphate synthase subunit HisF</fullName>
    </submittedName>
</protein>
<keyword evidence="3 5" id="KW-0368">Histidine biosynthesis</keyword>
<dbReference type="SUPFAM" id="SSF51366">
    <property type="entry name" value="Ribulose-phoshate binding barrel"/>
    <property type="match status" value="1"/>
</dbReference>
<evidence type="ECO:0000256" key="4">
    <source>
        <dbReference type="ARBA" id="ARBA00029440"/>
    </source>
</evidence>
<comment type="pathway">
    <text evidence="4">Amino-acid biosynthesis.</text>
</comment>
<sequence>MVTVKDGWAVQSFGYKRYLPLGRPEVLVQNLDRWGADEIMLQCIDRSRPDRGDVGPDFALLDRVAKLGIATPLIYAGGVRTADDARVAVNMGADRIALDAMLRDDAQEVAKVGYQLGAQAVIAALPMTATDDGAQWRDYRTGKDEPLSDAVRSMLDDGVVSEALIIDHANEGNPGAFDPRVLDAGLADHVPLIAFGGISEAACVTDLLKREQVDAVAIGNFLSYREHAVQAYKEALVGVPVRPATYHRTIYA</sequence>
<keyword evidence="2 5" id="KW-0028">Amino-acid biosynthesis</keyword>
<evidence type="ECO:0000313" key="6">
    <source>
        <dbReference type="EMBL" id="GGA11933.1"/>
    </source>
</evidence>
<proteinExistence type="inferred from homology"/>
<dbReference type="Proteomes" id="UP000603317">
    <property type="component" value="Unassembled WGS sequence"/>
</dbReference>
<reference evidence="7" key="1">
    <citation type="journal article" date="2019" name="Int. J. Syst. Evol. Microbiol.">
        <title>The Global Catalogue of Microorganisms (GCM) 10K type strain sequencing project: providing services to taxonomists for standard genome sequencing and annotation.</title>
        <authorList>
            <consortium name="The Broad Institute Genomics Platform"/>
            <consortium name="The Broad Institute Genome Sequencing Center for Infectious Disease"/>
            <person name="Wu L."/>
            <person name="Ma J."/>
        </authorList>
    </citation>
    <scope>NUCLEOTIDE SEQUENCE [LARGE SCALE GENOMIC DNA]</scope>
    <source>
        <strain evidence="7">CGMCC 1.15297</strain>
    </source>
</reference>
<name>A0ABQ1FGM6_9SPHN</name>